<evidence type="ECO:0000313" key="2">
    <source>
        <dbReference type="EMBL" id="MBW8639928.1"/>
    </source>
</evidence>
<feature type="domain" description="Putative zinc ribbon" evidence="1">
    <location>
        <begin position="1"/>
        <end position="74"/>
    </location>
</feature>
<dbReference type="EMBL" id="JAICBX010000005">
    <property type="protein sequence ID" value="MBW8639928.1"/>
    <property type="molecule type" value="Genomic_DNA"/>
</dbReference>
<keyword evidence="3" id="KW-1185">Reference proteome</keyword>
<reference evidence="2" key="1">
    <citation type="submission" date="2021-08" db="EMBL/GenBank/DDBJ databases">
        <title>Hoeflea bacterium WL0058 sp. nov., isolated from the sediment.</title>
        <authorList>
            <person name="Wang L."/>
            <person name="Zhang D."/>
        </authorList>
    </citation>
    <scope>NUCLEOTIDE SEQUENCE</scope>
    <source>
        <strain evidence="2">WL0058</strain>
    </source>
</reference>
<evidence type="ECO:0000259" key="1">
    <source>
        <dbReference type="Pfam" id="PF12674"/>
    </source>
</evidence>
<protein>
    <submittedName>
        <fullName evidence="2">Zinc ribbon domain-containing protein</fullName>
    </submittedName>
</protein>
<sequence length="75" mass="8652">MPLNKDPKGGGSEADGSRSGRYCSLCYENGRFVHPDFTVSEMQEHCVVQLQKKGMPRIMAWLFTRGIPRLERWQH</sequence>
<dbReference type="Proteomes" id="UP001196509">
    <property type="component" value="Unassembled WGS sequence"/>
</dbReference>
<dbReference type="InterPro" id="IPR025868">
    <property type="entry name" value="Zn_ribbon_dom_put"/>
</dbReference>
<evidence type="ECO:0000313" key="3">
    <source>
        <dbReference type="Proteomes" id="UP001196509"/>
    </source>
</evidence>
<dbReference type="AlphaFoldDB" id="A0AAE2ZSW4"/>
<name>A0AAE2ZSW4_9HYPH</name>
<dbReference type="Pfam" id="PF12674">
    <property type="entry name" value="Zn_ribbon_2"/>
    <property type="match status" value="1"/>
</dbReference>
<organism evidence="2 3">
    <name type="scientific">Flavimaribacter sediminis</name>
    <dbReference type="NCBI Taxonomy" id="2865987"/>
    <lineage>
        <taxon>Bacteria</taxon>
        <taxon>Pseudomonadati</taxon>
        <taxon>Pseudomonadota</taxon>
        <taxon>Alphaproteobacteria</taxon>
        <taxon>Hyphomicrobiales</taxon>
        <taxon>Rhizobiaceae</taxon>
        <taxon>Flavimaribacter</taxon>
    </lineage>
</organism>
<accession>A0AAE2ZSW4</accession>
<gene>
    <name evidence="2" type="ORF">K1W69_22220</name>
</gene>
<comment type="caution">
    <text evidence="2">The sequence shown here is derived from an EMBL/GenBank/DDBJ whole genome shotgun (WGS) entry which is preliminary data.</text>
</comment>
<proteinExistence type="predicted"/>